<dbReference type="Gene3D" id="3.30.420.40">
    <property type="match status" value="2"/>
</dbReference>
<dbReference type="InterPro" id="IPR005929">
    <property type="entry name" value="Ribulokinase"/>
</dbReference>
<evidence type="ECO:0000313" key="11">
    <source>
        <dbReference type="Proteomes" id="UP001223586"/>
    </source>
</evidence>
<feature type="domain" description="Carbohydrate kinase FGGY C-terminal" evidence="9">
    <location>
        <begin position="261"/>
        <end position="450"/>
    </location>
</feature>
<keyword evidence="3 7" id="KW-0418">Kinase</keyword>
<sequence length="508" mass="56410">MQKHGYFLGIDVGTQSLKIGIYNHAGKKFYQDQQPYPTYFDHAGCAEQDAEDWWAALLTIMNRAKSEVDLNQIAALAVCATSSTVLLTDTNGRPLRRAVCWMDQRATPQEESINSVEDAHVQDILQYAGGKVSGEWMTAKSIWFKEQGLLTKGRYLFEQLDWFNFRLTGKRVASKCNASCKWNYIEGKDGFSPLFFEKIGFHDYTAYWPSEVVKVGGKIAGLTDHAAAQLGLKKATPVYQGGIDAHVGMIGSNAISKGKMSLITGTSFVHLIHHHEPVFQPGLWGPYQAPLVDGHWLLEGGQLSCGSLISWFFKEFEEGVKTNGKFNQLIAECQDISPGSEGLVMLDSWQGNRTPYRNPHASGGLIGLTLAHSKYHIFRAILESTAYGTKHVIETFQKGGITVDRIVAGGGGTKNELWMQIISDVTGISIETTTDTETGARGAAIIAAYGAGYFTNLFTAADQMVHISKTYSPNRTMTIRYQDYYQLYLELNRTLFPVMKELRHLSPI</sequence>
<accession>A0ABT9WTI5</accession>
<evidence type="ECO:0000256" key="3">
    <source>
        <dbReference type="ARBA" id="ARBA00022777"/>
    </source>
</evidence>
<dbReference type="Pfam" id="PF00370">
    <property type="entry name" value="FGGY_N"/>
    <property type="match status" value="1"/>
</dbReference>
<dbReference type="InterPro" id="IPR018483">
    <property type="entry name" value="Carb_kinase_FGGY_CS"/>
</dbReference>
<evidence type="ECO:0000313" key="10">
    <source>
        <dbReference type="EMBL" id="MDQ0176621.1"/>
    </source>
</evidence>
<comment type="caution">
    <text evidence="10">The sequence shown here is derived from an EMBL/GenBank/DDBJ whole genome shotgun (WGS) entry which is preliminary data.</text>
</comment>
<dbReference type="PROSITE" id="PS00445">
    <property type="entry name" value="FGGY_KINASES_2"/>
    <property type="match status" value="1"/>
</dbReference>
<evidence type="ECO:0000256" key="7">
    <source>
        <dbReference type="RuleBase" id="RU003733"/>
    </source>
</evidence>
<keyword evidence="5" id="KW-0054">Arabinose catabolism</keyword>
<keyword evidence="6" id="KW-0119">Carbohydrate metabolism</keyword>
<evidence type="ECO:0000256" key="2">
    <source>
        <dbReference type="ARBA" id="ARBA00022741"/>
    </source>
</evidence>
<keyword evidence="2" id="KW-0547">Nucleotide-binding</keyword>
<dbReference type="InterPro" id="IPR043129">
    <property type="entry name" value="ATPase_NBD"/>
</dbReference>
<dbReference type="EMBL" id="JAUSTT010000014">
    <property type="protein sequence ID" value="MDQ0176621.1"/>
    <property type="molecule type" value="Genomic_DNA"/>
</dbReference>
<dbReference type="PANTHER" id="PTHR43435:SF4">
    <property type="entry name" value="FGGY CARBOHYDRATE KINASE DOMAIN-CONTAINING PROTEIN"/>
    <property type="match status" value="1"/>
</dbReference>
<evidence type="ECO:0000256" key="1">
    <source>
        <dbReference type="ARBA" id="ARBA00022679"/>
    </source>
</evidence>
<evidence type="ECO:0000256" key="5">
    <source>
        <dbReference type="ARBA" id="ARBA00022935"/>
    </source>
</evidence>
<dbReference type="CDD" id="cd07781">
    <property type="entry name" value="ASKHA_NBD_FGGY_L-RBK"/>
    <property type="match status" value="1"/>
</dbReference>
<dbReference type="GO" id="GO:0016301">
    <property type="term" value="F:kinase activity"/>
    <property type="evidence" value="ECO:0007669"/>
    <property type="project" value="UniProtKB-KW"/>
</dbReference>
<evidence type="ECO:0000256" key="6">
    <source>
        <dbReference type="ARBA" id="ARBA00023277"/>
    </source>
</evidence>
<evidence type="ECO:0000259" key="8">
    <source>
        <dbReference type="Pfam" id="PF00370"/>
    </source>
</evidence>
<comment type="similarity">
    <text evidence="7">Belongs to the FGGY kinase family.</text>
</comment>
<feature type="domain" description="Carbohydrate kinase FGGY N-terminal" evidence="8">
    <location>
        <begin position="6"/>
        <end position="251"/>
    </location>
</feature>
<dbReference type="Proteomes" id="UP001223586">
    <property type="component" value="Unassembled WGS sequence"/>
</dbReference>
<protein>
    <submittedName>
        <fullName evidence="10">FGGY-family pentulose kinase</fullName>
    </submittedName>
</protein>
<proteinExistence type="inferred from homology"/>
<keyword evidence="1 7" id="KW-0808">Transferase</keyword>
<keyword evidence="4" id="KW-0067">ATP-binding</keyword>
<name>A0ABT9WTI5_9BACI</name>
<gene>
    <name evidence="10" type="ORF">J2S08_002479</name>
</gene>
<dbReference type="PIRSF" id="PIRSF000538">
    <property type="entry name" value="GlpK"/>
    <property type="match status" value="1"/>
</dbReference>
<dbReference type="SUPFAM" id="SSF53067">
    <property type="entry name" value="Actin-like ATPase domain"/>
    <property type="match status" value="2"/>
</dbReference>
<dbReference type="Pfam" id="PF02782">
    <property type="entry name" value="FGGY_C"/>
    <property type="match status" value="1"/>
</dbReference>
<dbReference type="RefSeq" id="WP_307229920.1">
    <property type="nucleotide sequence ID" value="NZ_JAUSTT010000014.1"/>
</dbReference>
<dbReference type="InterPro" id="IPR000577">
    <property type="entry name" value="Carb_kinase_FGGY"/>
</dbReference>
<reference evidence="10 11" key="1">
    <citation type="submission" date="2023-07" db="EMBL/GenBank/DDBJ databases">
        <title>Genomic Encyclopedia of Type Strains, Phase IV (KMG-IV): sequencing the most valuable type-strain genomes for metagenomic binning, comparative biology and taxonomic classification.</title>
        <authorList>
            <person name="Goeker M."/>
        </authorList>
    </citation>
    <scope>NUCLEOTIDE SEQUENCE [LARGE SCALE GENOMIC DNA]</scope>
    <source>
        <strain evidence="10 11">DSM 23837</strain>
    </source>
</reference>
<evidence type="ECO:0000256" key="4">
    <source>
        <dbReference type="ARBA" id="ARBA00022840"/>
    </source>
</evidence>
<dbReference type="InterPro" id="IPR018485">
    <property type="entry name" value="FGGY_C"/>
</dbReference>
<dbReference type="InterPro" id="IPR018484">
    <property type="entry name" value="FGGY_N"/>
</dbReference>
<keyword evidence="11" id="KW-1185">Reference proteome</keyword>
<dbReference type="PANTHER" id="PTHR43435">
    <property type="entry name" value="RIBULOKINASE"/>
    <property type="match status" value="1"/>
</dbReference>
<organism evidence="10 11">
    <name type="scientific">Bacillus chungangensis</name>
    <dbReference type="NCBI Taxonomy" id="587633"/>
    <lineage>
        <taxon>Bacteria</taxon>
        <taxon>Bacillati</taxon>
        <taxon>Bacillota</taxon>
        <taxon>Bacilli</taxon>
        <taxon>Bacillales</taxon>
        <taxon>Bacillaceae</taxon>
        <taxon>Bacillus</taxon>
    </lineage>
</organism>
<evidence type="ECO:0000259" key="9">
    <source>
        <dbReference type="Pfam" id="PF02782"/>
    </source>
</evidence>